<evidence type="ECO:0000313" key="1">
    <source>
        <dbReference type="EMBL" id="SOY77574.1"/>
    </source>
</evidence>
<evidence type="ECO:0000313" key="2">
    <source>
        <dbReference type="Proteomes" id="UP000256297"/>
    </source>
</evidence>
<protein>
    <submittedName>
        <fullName evidence="1">Uncharacterized protein</fullName>
    </submittedName>
</protein>
<dbReference type="AlphaFoldDB" id="A0A375CQ81"/>
<dbReference type="EMBL" id="OFSP01000078">
    <property type="protein sequence ID" value="SOY77574.1"/>
    <property type="molecule type" value="Genomic_DNA"/>
</dbReference>
<name>A0A375CQ81_9BURK</name>
<reference evidence="2" key="1">
    <citation type="submission" date="2018-01" db="EMBL/GenBank/DDBJ databases">
        <authorList>
            <person name="Gaut B.S."/>
            <person name="Morton B.R."/>
            <person name="Clegg M.T."/>
            <person name="Duvall M.R."/>
        </authorList>
    </citation>
    <scope>NUCLEOTIDE SEQUENCE [LARGE SCALE GENOMIC DNA]</scope>
</reference>
<gene>
    <name evidence="1" type="ORF">CBM2589_U10088</name>
</gene>
<accession>A0A375CQ81</accession>
<sequence>MAWLSPGLARAAAHYLLYAL</sequence>
<proteinExistence type="predicted"/>
<dbReference type="Proteomes" id="UP000256297">
    <property type="component" value="Unassembled WGS sequence"/>
</dbReference>
<comment type="caution">
    <text evidence="1">The sequence shown here is derived from an EMBL/GenBank/DDBJ whole genome shotgun (WGS) entry which is preliminary data.</text>
</comment>
<organism evidence="1 2">
    <name type="scientific">Cupriavidus taiwanensis</name>
    <dbReference type="NCBI Taxonomy" id="164546"/>
    <lineage>
        <taxon>Bacteria</taxon>
        <taxon>Pseudomonadati</taxon>
        <taxon>Pseudomonadota</taxon>
        <taxon>Betaproteobacteria</taxon>
        <taxon>Burkholderiales</taxon>
        <taxon>Burkholderiaceae</taxon>
        <taxon>Cupriavidus</taxon>
    </lineage>
</organism>